<keyword evidence="2" id="KW-1185">Reference proteome</keyword>
<name>A0A371F0Z7_MUCPR</name>
<evidence type="ECO:0000313" key="1">
    <source>
        <dbReference type="EMBL" id="RDX71957.1"/>
    </source>
</evidence>
<evidence type="ECO:0000313" key="2">
    <source>
        <dbReference type="Proteomes" id="UP000257109"/>
    </source>
</evidence>
<sequence>KVTTLFGFEENIMNNVSMSKICLSVLYVDVFCMRLMIKALRSIEKDLEAFRKPYVRLVCIQLDITFVVGVLGRYRSTLSVDH</sequence>
<dbReference type="EMBL" id="QJKJ01011119">
    <property type="protein sequence ID" value="RDX71957.1"/>
    <property type="molecule type" value="Genomic_DNA"/>
</dbReference>
<organism evidence="1 2">
    <name type="scientific">Mucuna pruriens</name>
    <name type="common">Velvet bean</name>
    <name type="synonym">Dolichos pruriens</name>
    <dbReference type="NCBI Taxonomy" id="157652"/>
    <lineage>
        <taxon>Eukaryota</taxon>
        <taxon>Viridiplantae</taxon>
        <taxon>Streptophyta</taxon>
        <taxon>Embryophyta</taxon>
        <taxon>Tracheophyta</taxon>
        <taxon>Spermatophyta</taxon>
        <taxon>Magnoliopsida</taxon>
        <taxon>eudicotyledons</taxon>
        <taxon>Gunneridae</taxon>
        <taxon>Pentapetalae</taxon>
        <taxon>rosids</taxon>
        <taxon>fabids</taxon>
        <taxon>Fabales</taxon>
        <taxon>Fabaceae</taxon>
        <taxon>Papilionoideae</taxon>
        <taxon>50 kb inversion clade</taxon>
        <taxon>NPAAA clade</taxon>
        <taxon>indigoferoid/millettioid clade</taxon>
        <taxon>Phaseoleae</taxon>
        <taxon>Mucuna</taxon>
    </lineage>
</organism>
<comment type="caution">
    <text evidence="1">The sequence shown here is derived from an EMBL/GenBank/DDBJ whole genome shotgun (WGS) entry which is preliminary data.</text>
</comment>
<gene>
    <name evidence="1" type="ORF">CR513_48629</name>
</gene>
<reference evidence="1" key="1">
    <citation type="submission" date="2018-05" db="EMBL/GenBank/DDBJ databases">
        <title>Draft genome of Mucuna pruriens seed.</title>
        <authorList>
            <person name="Nnadi N.E."/>
            <person name="Vos R."/>
            <person name="Hasami M.H."/>
            <person name="Devisetty U.K."/>
            <person name="Aguiy J.C."/>
        </authorList>
    </citation>
    <scope>NUCLEOTIDE SEQUENCE [LARGE SCALE GENOMIC DNA]</scope>
    <source>
        <strain evidence="1">JCA_2017</strain>
    </source>
</reference>
<dbReference type="Proteomes" id="UP000257109">
    <property type="component" value="Unassembled WGS sequence"/>
</dbReference>
<dbReference type="AlphaFoldDB" id="A0A371F0Z7"/>
<feature type="non-terminal residue" evidence="1">
    <location>
        <position position="1"/>
    </location>
</feature>
<protein>
    <submittedName>
        <fullName evidence="1">Uncharacterized protein</fullName>
    </submittedName>
</protein>
<proteinExistence type="predicted"/>
<accession>A0A371F0Z7</accession>